<accession>A0A8S5RSD5</accession>
<reference evidence="1" key="1">
    <citation type="journal article" date="2021" name="Proc. Natl. Acad. Sci. U.S.A.">
        <title>A Catalog of Tens of Thousands of Viruses from Human Metagenomes Reveals Hidden Associations with Chronic Diseases.</title>
        <authorList>
            <person name="Tisza M.J."/>
            <person name="Buck C.B."/>
        </authorList>
    </citation>
    <scope>NUCLEOTIDE SEQUENCE</scope>
    <source>
        <strain evidence="1">CtFBb37</strain>
    </source>
</reference>
<evidence type="ECO:0000313" key="1">
    <source>
        <dbReference type="EMBL" id="DAE92283.1"/>
    </source>
</evidence>
<protein>
    <submittedName>
        <fullName evidence="1">Putative cytoplasmic protein</fullName>
    </submittedName>
</protein>
<sequence>MYICDECDAVFEEPVRKQEYSEEYGDSIAYYCPRCGTELGNPYEYTADECPVCHSLKNRDDRVCHKCGQRVRGLLRLFLHDFSRDEREYLADLIEGCNLDRMIVGAEVPTE</sequence>
<proteinExistence type="predicted"/>
<name>A0A8S5RSD5_9CAUD</name>
<dbReference type="EMBL" id="BK057796">
    <property type="protein sequence ID" value="DAE92283.1"/>
    <property type="molecule type" value="Genomic_DNA"/>
</dbReference>
<organism evidence="1">
    <name type="scientific">Siphoviridae sp. ctFBb37</name>
    <dbReference type="NCBI Taxonomy" id="2827565"/>
    <lineage>
        <taxon>Viruses</taxon>
        <taxon>Duplodnaviria</taxon>
        <taxon>Heunggongvirae</taxon>
        <taxon>Uroviricota</taxon>
        <taxon>Caudoviricetes</taxon>
    </lineage>
</organism>